<dbReference type="STRING" id="10195.A0A3M7QUI2"/>
<dbReference type="Proteomes" id="UP000276133">
    <property type="component" value="Unassembled WGS sequence"/>
</dbReference>
<dbReference type="InterPro" id="IPR015919">
    <property type="entry name" value="Cadherin-like_sf"/>
</dbReference>
<evidence type="ECO:0000256" key="1">
    <source>
        <dbReference type="ARBA" id="ARBA00022692"/>
    </source>
</evidence>
<evidence type="ECO:0000256" key="3">
    <source>
        <dbReference type="PROSITE-ProRule" id="PRU00043"/>
    </source>
</evidence>
<dbReference type="SMART" id="SM00112">
    <property type="entry name" value="CA"/>
    <property type="match status" value="1"/>
</dbReference>
<sequence>MLKQIFLIRKFVVCKKFVNFMKYFVLFYYQFRPGEDHQPDATTSLTPIGSVVFNEVKAIDKDMPNRPNSQISYSVVAGQCAQYFEFPLSTRPEIAVAKLINYDSLSGCNLTIKAQDHGEPVLSSETTIEISIIDIDDKDPVFDRNFYMGSIARNSLPGTLVNMSQPIFAFDQDFGINMTLEYHLNNKN</sequence>
<evidence type="ECO:0000313" key="5">
    <source>
        <dbReference type="EMBL" id="RNA14879.1"/>
    </source>
</evidence>
<gene>
    <name evidence="5" type="ORF">BpHYR1_052566</name>
</gene>
<evidence type="ECO:0000256" key="2">
    <source>
        <dbReference type="ARBA" id="ARBA00022989"/>
    </source>
</evidence>
<dbReference type="InterPro" id="IPR002126">
    <property type="entry name" value="Cadherin-like_dom"/>
</dbReference>
<keyword evidence="3" id="KW-0106">Calcium</keyword>
<dbReference type="PANTHER" id="PTHR24026">
    <property type="entry name" value="FAT ATYPICAL CADHERIN-RELATED"/>
    <property type="match status" value="1"/>
</dbReference>
<accession>A0A3M7QUI2</accession>
<dbReference type="PROSITE" id="PS50268">
    <property type="entry name" value="CADHERIN_2"/>
    <property type="match status" value="1"/>
</dbReference>
<dbReference type="CDD" id="cd11304">
    <property type="entry name" value="Cadherin_repeat"/>
    <property type="match status" value="1"/>
</dbReference>
<evidence type="ECO:0000259" key="4">
    <source>
        <dbReference type="PROSITE" id="PS50268"/>
    </source>
</evidence>
<reference evidence="5 6" key="1">
    <citation type="journal article" date="2018" name="Sci. Rep.">
        <title>Genomic signatures of local adaptation to the degree of environmental predictability in rotifers.</title>
        <authorList>
            <person name="Franch-Gras L."/>
            <person name="Hahn C."/>
            <person name="Garcia-Roger E.M."/>
            <person name="Carmona M.J."/>
            <person name="Serra M."/>
            <person name="Gomez A."/>
        </authorList>
    </citation>
    <scope>NUCLEOTIDE SEQUENCE [LARGE SCALE GENOMIC DNA]</scope>
    <source>
        <strain evidence="5">HYR1</strain>
    </source>
</reference>
<name>A0A3M7QUI2_BRAPC</name>
<proteinExistence type="predicted"/>
<evidence type="ECO:0000313" key="6">
    <source>
        <dbReference type="Proteomes" id="UP000276133"/>
    </source>
</evidence>
<feature type="domain" description="Cadherin" evidence="4">
    <location>
        <begin position="46"/>
        <end position="142"/>
    </location>
</feature>
<keyword evidence="6" id="KW-1185">Reference proteome</keyword>
<comment type="caution">
    <text evidence="5">The sequence shown here is derived from an EMBL/GenBank/DDBJ whole genome shotgun (WGS) entry which is preliminary data.</text>
</comment>
<keyword evidence="1" id="KW-0812">Transmembrane</keyword>
<dbReference type="GO" id="GO:0005886">
    <property type="term" value="C:plasma membrane"/>
    <property type="evidence" value="ECO:0007669"/>
    <property type="project" value="UniProtKB-SubCell"/>
</dbReference>
<dbReference type="Gene3D" id="2.60.40.60">
    <property type="entry name" value="Cadherins"/>
    <property type="match status" value="2"/>
</dbReference>
<dbReference type="SUPFAM" id="SSF49313">
    <property type="entry name" value="Cadherin-like"/>
    <property type="match status" value="2"/>
</dbReference>
<organism evidence="5 6">
    <name type="scientific">Brachionus plicatilis</name>
    <name type="common">Marine rotifer</name>
    <name type="synonym">Brachionus muelleri</name>
    <dbReference type="NCBI Taxonomy" id="10195"/>
    <lineage>
        <taxon>Eukaryota</taxon>
        <taxon>Metazoa</taxon>
        <taxon>Spiralia</taxon>
        <taxon>Gnathifera</taxon>
        <taxon>Rotifera</taxon>
        <taxon>Eurotatoria</taxon>
        <taxon>Monogononta</taxon>
        <taxon>Pseudotrocha</taxon>
        <taxon>Ploima</taxon>
        <taxon>Brachionidae</taxon>
        <taxon>Brachionus</taxon>
    </lineage>
</organism>
<dbReference type="GO" id="GO:0005509">
    <property type="term" value="F:calcium ion binding"/>
    <property type="evidence" value="ECO:0007669"/>
    <property type="project" value="UniProtKB-UniRule"/>
</dbReference>
<dbReference type="OrthoDB" id="6252479at2759"/>
<dbReference type="EMBL" id="REGN01005095">
    <property type="protein sequence ID" value="RNA14879.1"/>
    <property type="molecule type" value="Genomic_DNA"/>
</dbReference>
<protein>
    <submittedName>
        <fullName evidence="5">Protocadherin Fat 4</fullName>
    </submittedName>
</protein>
<keyword evidence="2" id="KW-1133">Transmembrane helix</keyword>
<dbReference type="GO" id="GO:0007156">
    <property type="term" value="P:homophilic cell adhesion via plasma membrane adhesion molecules"/>
    <property type="evidence" value="ECO:0007669"/>
    <property type="project" value="InterPro"/>
</dbReference>
<dbReference type="PANTHER" id="PTHR24026:SF126">
    <property type="entry name" value="PROTOCADHERIN FAT 4"/>
    <property type="match status" value="1"/>
</dbReference>
<dbReference type="Pfam" id="PF00028">
    <property type="entry name" value="Cadherin"/>
    <property type="match status" value="1"/>
</dbReference>
<keyword evidence="2" id="KW-0472">Membrane</keyword>
<dbReference type="AlphaFoldDB" id="A0A3M7QUI2"/>